<keyword evidence="4" id="KW-0560">Oxidoreductase</keyword>
<dbReference type="GO" id="GO:0004497">
    <property type="term" value="F:monooxygenase activity"/>
    <property type="evidence" value="ECO:0007669"/>
    <property type="project" value="UniProtKB-KW"/>
</dbReference>
<dbReference type="PANTHER" id="PTHR46696">
    <property type="entry name" value="P450, PUTATIVE (EUROFUNG)-RELATED"/>
    <property type="match status" value="1"/>
</dbReference>
<dbReference type="InterPro" id="IPR001128">
    <property type="entry name" value="Cyt_P450"/>
</dbReference>
<evidence type="ECO:0000256" key="4">
    <source>
        <dbReference type="ARBA" id="ARBA00023002"/>
    </source>
</evidence>
<dbReference type="PRINTS" id="PR00359">
    <property type="entry name" value="BP450"/>
</dbReference>
<gene>
    <name evidence="7" type="ORF">METZ01_LOCUS47672</name>
</gene>
<evidence type="ECO:0008006" key="8">
    <source>
        <dbReference type="Google" id="ProtNLM"/>
    </source>
</evidence>
<name>A0A381RV17_9ZZZZ</name>
<evidence type="ECO:0000256" key="6">
    <source>
        <dbReference type="ARBA" id="ARBA00023033"/>
    </source>
</evidence>
<dbReference type="AlphaFoldDB" id="A0A381RV17"/>
<dbReference type="EMBL" id="UINC01002269">
    <property type="protein sequence ID" value="SUZ94818.1"/>
    <property type="molecule type" value="Genomic_DNA"/>
</dbReference>
<evidence type="ECO:0000256" key="2">
    <source>
        <dbReference type="ARBA" id="ARBA00022617"/>
    </source>
</evidence>
<protein>
    <recommendedName>
        <fullName evidence="8">Cytochrome P450</fullName>
    </recommendedName>
</protein>
<evidence type="ECO:0000313" key="7">
    <source>
        <dbReference type="EMBL" id="SUZ94818.1"/>
    </source>
</evidence>
<sequence length="395" mass="44727">MNRDLSRAEQQFFQNPYPAYQLARNTRLIFDEANQFWRVTNFQDVDDILKDPRFAKQPPPGTEANSPIRQVDRFNRGILNLDPPDHTRLRALMVKAFNARSMEAMRPGISELVEQLIEKVYEGGGMELKSEFAHPIPATIISDMLGIPEADRPRFANLSNDIIRYGNDLLQANDDKAEESVREFDEYLGSLFAIKRQTPADDLTTALINATDEQGALTEEELHHNIRLLFIAGHETTVNLICNAVIAIARHEGQRQRLIQDPSLMPSAVEEFLRYDSSVQQLPRVAQQDVEIDGQTIRAGQMVVLMLGSANHDPEIYSEAEHLDVTRSFTRSKSFGGGAHFCLGAQLARIETEIALNALLKRMPDFEVTHLDALEYPPNPFFRGPERLDVVWHPA</sequence>
<dbReference type="PANTHER" id="PTHR46696:SF1">
    <property type="entry name" value="CYTOCHROME P450 YJIB-RELATED"/>
    <property type="match status" value="1"/>
</dbReference>
<keyword evidence="5" id="KW-0408">Iron</keyword>
<keyword evidence="2" id="KW-0349">Heme</keyword>
<proteinExistence type="inferred from homology"/>
<dbReference type="GO" id="GO:0020037">
    <property type="term" value="F:heme binding"/>
    <property type="evidence" value="ECO:0007669"/>
    <property type="project" value="InterPro"/>
</dbReference>
<dbReference type="SUPFAM" id="SSF48264">
    <property type="entry name" value="Cytochrome P450"/>
    <property type="match status" value="1"/>
</dbReference>
<comment type="similarity">
    <text evidence="1">Belongs to the cytochrome P450 family.</text>
</comment>
<evidence type="ECO:0000256" key="1">
    <source>
        <dbReference type="ARBA" id="ARBA00010617"/>
    </source>
</evidence>
<dbReference type="Pfam" id="PF00067">
    <property type="entry name" value="p450"/>
    <property type="match status" value="1"/>
</dbReference>
<keyword evidence="3" id="KW-0479">Metal-binding</keyword>
<dbReference type="InterPro" id="IPR036396">
    <property type="entry name" value="Cyt_P450_sf"/>
</dbReference>
<organism evidence="7">
    <name type="scientific">marine metagenome</name>
    <dbReference type="NCBI Taxonomy" id="408172"/>
    <lineage>
        <taxon>unclassified sequences</taxon>
        <taxon>metagenomes</taxon>
        <taxon>ecological metagenomes</taxon>
    </lineage>
</organism>
<evidence type="ECO:0000256" key="5">
    <source>
        <dbReference type="ARBA" id="ARBA00023004"/>
    </source>
</evidence>
<dbReference type="PROSITE" id="PS00086">
    <property type="entry name" value="CYTOCHROME_P450"/>
    <property type="match status" value="1"/>
</dbReference>
<dbReference type="CDD" id="cd20625">
    <property type="entry name" value="CYP164-like"/>
    <property type="match status" value="1"/>
</dbReference>
<reference evidence="7" key="1">
    <citation type="submission" date="2018-05" db="EMBL/GenBank/DDBJ databases">
        <authorList>
            <person name="Lanie J.A."/>
            <person name="Ng W.-L."/>
            <person name="Kazmierczak K.M."/>
            <person name="Andrzejewski T.M."/>
            <person name="Davidsen T.M."/>
            <person name="Wayne K.J."/>
            <person name="Tettelin H."/>
            <person name="Glass J.I."/>
            <person name="Rusch D."/>
            <person name="Podicherti R."/>
            <person name="Tsui H.-C.T."/>
            <person name="Winkler M.E."/>
        </authorList>
    </citation>
    <scope>NUCLEOTIDE SEQUENCE</scope>
</reference>
<dbReference type="GO" id="GO:0016705">
    <property type="term" value="F:oxidoreductase activity, acting on paired donors, with incorporation or reduction of molecular oxygen"/>
    <property type="evidence" value="ECO:0007669"/>
    <property type="project" value="InterPro"/>
</dbReference>
<dbReference type="InterPro" id="IPR017972">
    <property type="entry name" value="Cyt_P450_CS"/>
</dbReference>
<dbReference type="Gene3D" id="1.10.630.10">
    <property type="entry name" value="Cytochrome P450"/>
    <property type="match status" value="1"/>
</dbReference>
<evidence type="ECO:0000256" key="3">
    <source>
        <dbReference type="ARBA" id="ARBA00022723"/>
    </source>
</evidence>
<accession>A0A381RV17</accession>
<dbReference type="GO" id="GO:0005506">
    <property type="term" value="F:iron ion binding"/>
    <property type="evidence" value="ECO:0007669"/>
    <property type="project" value="InterPro"/>
</dbReference>
<dbReference type="FunFam" id="1.10.630.10:FF:000018">
    <property type="entry name" value="Cytochrome P450 monooxygenase"/>
    <property type="match status" value="1"/>
</dbReference>
<keyword evidence="6" id="KW-0503">Monooxygenase</keyword>
<dbReference type="InterPro" id="IPR002397">
    <property type="entry name" value="Cyt_P450_B"/>
</dbReference>